<dbReference type="OrthoDB" id="2498029at2759"/>
<organism evidence="3 4">
    <name type="scientific">Penicillium steckii</name>
    <dbReference type="NCBI Taxonomy" id="303698"/>
    <lineage>
        <taxon>Eukaryota</taxon>
        <taxon>Fungi</taxon>
        <taxon>Dikarya</taxon>
        <taxon>Ascomycota</taxon>
        <taxon>Pezizomycotina</taxon>
        <taxon>Eurotiomycetes</taxon>
        <taxon>Eurotiomycetidae</taxon>
        <taxon>Eurotiales</taxon>
        <taxon>Aspergillaceae</taxon>
        <taxon>Penicillium</taxon>
    </lineage>
</organism>
<dbReference type="EMBL" id="MLKD01000002">
    <property type="protein sequence ID" value="OQE29705.1"/>
    <property type="molecule type" value="Genomic_DNA"/>
</dbReference>
<dbReference type="InterPro" id="IPR050266">
    <property type="entry name" value="AB_hydrolase_sf"/>
</dbReference>
<protein>
    <recommendedName>
        <fullName evidence="2">AB hydrolase-1 domain-containing protein</fullName>
    </recommendedName>
</protein>
<evidence type="ECO:0000256" key="1">
    <source>
        <dbReference type="ARBA" id="ARBA00022801"/>
    </source>
</evidence>
<dbReference type="GO" id="GO:0072330">
    <property type="term" value="P:monocarboxylic acid biosynthetic process"/>
    <property type="evidence" value="ECO:0007669"/>
    <property type="project" value="UniProtKB-ARBA"/>
</dbReference>
<accession>A0A1V6TTI4</accession>
<keyword evidence="1" id="KW-0378">Hydrolase</keyword>
<evidence type="ECO:0000259" key="2">
    <source>
        <dbReference type="Pfam" id="PF12697"/>
    </source>
</evidence>
<proteinExistence type="predicted"/>
<dbReference type="InterPro" id="IPR000073">
    <property type="entry name" value="AB_hydrolase_1"/>
</dbReference>
<dbReference type="Proteomes" id="UP000191285">
    <property type="component" value="Unassembled WGS sequence"/>
</dbReference>
<gene>
    <name evidence="3" type="ORF">PENSTE_c002G06982</name>
</gene>
<keyword evidence="4" id="KW-1185">Reference proteome</keyword>
<dbReference type="PANTHER" id="PTHR43798">
    <property type="entry name" value="MONOACYLGLYCEROL LIPASE"/>
    <property type="match status" value="1"/>
</dbReference>
<dbReference type="GO" id="GO:0016787">
    <property type="term" value="F:hydrolase activity"/>
    <property type="evidence" value="ECO:0007669"/>
    <property type="project" value="UniProtKB-KW"/>
</dbReference>
<dbReference type="GO" id="GO:0016020">
    <property type="term" value="C:membrane"/>
    <property type="evidence" value="ECO:0007669"/>
    <property type="project" value="TreeGrafter"/>
</dbReference>
<comment type="caution">
    <text evidence="3">The sequence shown here is derived from an EMBL/GenBank/DDBJ whole genome shotgun (WGS) entry which is preliminary data.</text>
</comment>
<name>A0A1V6TTI4_9EURO</name>
<dbReference type="STRING" id="303698.A0A1V6TTI4"/>
<dbReference type="SUPFAM" id="SSF53474">
    <property type="entry name" value="alpha/beta-Hydrolases"/>
    <property type="match status" value="1"/>
</dbReference>
<feature type="domain" description="AB hydrolase-1" evidence="2">
    <location>
        <begin position="31"/>
        <end position="285"/>
    </location>
</feature>
<evidence type="ECO:0000313" key="4">
    <source>
        <dbReference type="Proteomes" id="UP000191285"/>
    </source>
</evidence>
<evidence type="ECO:0000313" key="3">
    <source>
        <dbReference type="EMBL" id="OQE29705.1"/>
    </source>
</evidence>
<dbReference type="Pfam" id="PF12697">
    <property type="entry name" value="Abhydrolase_6"/>
    <property type="match status" value="1"/>
</dbReference>
<reference evidence="4" key="1">
    <citation type="journal article" date="2017" name="Nat. Microbiol.">
        <title>Global analysis of biosynthetic gene clusters reveals vast potential of secondary metabolite production in Penicillium species.</title>
        <authorList>
            <person name="Nielsen J.C."/>
            <person name="Grijseels S."/>
            <person name="Prigent S."/>
            <person name="Ji B."/>
            <person name="Dainat J."/>
            <person name="Nielsen K.F."/>
            <person name="Frisvad J.C."/>
            <person name="Workman M."/>
            <person name="Nielsen J."/>
        </authorList>
    </citation>
    <scope>NUCLEOTIDE SEQUENCE [LARGE SCALE GENOMIC DNA]</scope>
    <source>
        <strain evidence="4">IBT 24891</strain>
    </source>
</reference>
<dbReference type="AlphaFoldDB" id="A0A1V6TTI4"/>
<dbReference type="PANTHER" id="PTHR43798:SF31">
    <property type="entry name" value="AB HYDROLASE SUPERFAMILY PROTEIN YCLE"/>
    <property type="match status" value="1"/>
</dbReference>
<dbReference type="GO" id="GO:0017000">
    <property type="term" value="P:antibiotic biosynthetic process"/>
    <property type="evidence" value="ECO:0007669"/>
    <property type="project" value="UniProtKB-ARBA"/>
</dbReference>
<sequence length="295" mass="32584">MSSLYFQTTNDASINVKITQPTNKESQKPLLVFLHYWGGTSMTWHKLTAPDTPTSLISEYPTLAIDLRGWGKSTSPIAEIDNPYSVNNTASDVSTVLSQIKMKQDHTQLLQHGFVLVGHSMGAKIAMASLVHLSKDILDLLKGFILVAPAPPVALDLPADMKAQQQVAYESEESIRWTIANVLSNAHNLTDFDESIIVQDSLGGTSSAKKSWPSYGMKEDISQQVAQVLDTSSGLRARVLIGEDDFVEPKERVESEVVRFLEKHGVKVTLKTVPGVRHLIPLEDPISIYEEVYQL</sequence>
<dbReference type="Gene3D" id="3.40.50.1820">
    <property type="entry name" value="alpha/beta hydrolase"/>
    <property type="match status" value="1"/>
</dbReference>
<dbReference type="InterPro" id="IPR029058">
    <property type="entry name" value="AB_hydrolase_fold"/>
</dbReference>